<gene>
    <name evidence="3" type="primary">EIF6-2</name>
    <name evidence="3" type="ORF">KSP40_PGU011119</name>
</gene>
<dbReference type="GO" id="GO:0003743">
    <property type="term" value="F:translation initiation factor activity"/>
    <property type="evidence" value="ECO:0007669"/>
    <property type="project" value="UniProtKB-KW"/>
</dbReference>
<protein>
    <submittedName>
        <fullName evidence="3">Eukaryotic translation initiation factor 6-2</fullName>
    </submittedName>
</protein>
<accession>A0ABR2MJ50</accession>
<comment type="caution">
    <text evidence="3">The sequence shown here is derived from an EMBL/GenBank/DDBJ whole genome shotgun (WGS) entry which is preliminary data.</text>
</comment>
<dbReference type="Gene3D" id="3.75.10.10">
    <property type="entry name" value="L-arginine/glycine Amidinotransferase, Chain A"/>
    <property type="match status" value="1"/>
</dbReference>
<evidence type="ECO:0000313" key="3">
    <source>
        <dbReference type="EMBL" id="KAK8964150.1"/>
    </source>
</evidence>
<organism evidence="3 4">
    <name type="scientific">Platanthera guangdongensis</name>
    <dbReference type="NCBI Taxonomy" id="2320717"/>
    <lineage>
        <taxon>Eukaryota</taxon>
        <taxon>Viridiplantae</taxon>
        <taxon>Streptophyta</taxon>
        <taxon>Embryophyta</taxon>
        <taxon>Tracheophyta</taxon>
        <taxon>Spermatophyta</taxon>
        <taxon>Magnoliopsida</taxon>
        <taxon>Liliopsida</taxon>
        <taxon>Asparagales</taxon>
        <taxon>Orchidaceae</taxon>
        <taxon>Orchidoideae</taxon>
        <taxon>Orchideae</taxon>
        <taxon>Orchidinae</taxon>
        <taxon>Platanthera</taxon>
    </lineage>
</organism>
<keyword evidence="1 3" id="KW-0396">Initiation factor</keyword>
<keyword evidence="4" id="KW-1185">Reference proteome</keyword>
<proteinExistence type="predicted"/>
<evidence type="ECO:0000313" key="4">
    <source>
        <dbReference type="Proteomes" id="UP001412067"/>
    </source>
</evidence>
<dbReference type="SUPFAM" id="SSF55909">
    <property type="entry name" value="Pentein"/>
    <property type="match status" value="1"/>
</dbReference>
<dbReference type="PANTHER" id="PTHR10784">
    <property type="entry name" value="TRANSLATION INITIATION FACTOR 6"/>
    <property type="match status" value="1"/>
</dbReference>
<evidence type="ECO:0000256" key="1">
    <source>
        <dbReference type="ARBA" id="ARBA00022540"/>
    </source>
</evidence>
<evidence type="ECO:0000256" key="2">
    <source>
        <dbReference type="ARBA" id="ARBA00022917"/>
    </source>
</evidence>
<dbReference type="SMART" id="SM00654">
    <property type="entry name" value="eIF6"/>
    <property type="match status" value="1"/>
</dbReference>
<dbReference type="InterPro" id="IPR002769">
    <property type="entry name" value="eIF6"/>
</dbReference>
<name>A0ABR2MJ50_9ASPA</name>
<keyword evidence="2" id="KW-0648">Protein biosynthesis</keyword>
<dbReference type="EMBL" id="JBBWWR010000007">
    <property type="protein sequence ID" value="KAK8964150.1"/>
    <property type="molecule type" value="Genomic_DNA"/>
</dbReference>
<sequence length="414" mass="46033">MTYRATGRDALSLIINTICVKVLKTGSDRSVQLVGPPTCFPDCPVKFLKPGSPKTGPKPVNWAVGPVNRKPGRFLDNWTKKKYDPLDYTIIDSMDFWVVEEEPTPELNYNELENDIYQEYAIPIDAWTAPFDFADVHINLSSKVFMNLTYYKVVVQRIEVGLLDLGSCISCNDYIALMHPNLERGTEELITDVLGVDVFRRTVNGEGYVSDFCVFNNKGGMVPRHTSTVELNGLSALLGVPLVSGTVNNRRRTISMGLIVNDWTAFCGSATTTTELLVIERVFKLRKAQPSMFVSQMRKLLIDCYMIGKPYYALSPAAIQLLWRLNSSCCNSICSAIQPPSDPFSEVSADSQKCGANISAEHKPPTSHFCCSWPRWTVELFSCYILASFGGTFIICPSGKKWISMFGGISTTNA</sequence>
<dbReference type="Proteomes" id="UP001412067">
    <property type="component" value="Unassembled WGS sequence"/>
</dbReference>
<reference evidence="3 4" key="1">
    <citation type="journal article" date="2022" name="Nat. Plants">
        <title>Genomes of leafy and leafless Platanthera orchids illuminate the evolution of mycoheterotrophy.</title>
        <authorList>
            <person name="Li M.H."/>
            <person name="Liu K.W."/>
            <person name="Li Z."/>
            <person name="Lu H.C."/>
            <person name="Ye Q.L."/>
            <person name="Zhang D."/>
            <person name="Wang J.Y."/>
            <person name="Li Y.F."/>
            <person name="Zhong Z.M."/>
            <person name="Liu X."/>
            <person name="Yu X."/>
            <person name="Liu D.K."/>
            <person name="Tu X.D."/>
            <person name="Liu B."/>
            <person name="Hao Y."/>
            <person name="Liao X.Y."/>
            <person name="Jiang Y.T."/>
            <person name="Sun W.H."/>
            <person name="Chen J."/>
            <person name="Chen Y.Q."/>
            <person name="Ai Y."/>
            <person name="Zhai J.W."/>
            <person name="Wu S.S."/>
            <person name="Zhou Z."/>
            <person name="Hsiao Y.Y."/>
            <person name="Wu W.L."/>
            <person name="Chen Y.Y."/>
            <person name="Lin Y.F."/>
            <person name="Hsu J.L."/>
            <person name="Li C.Y."/>
            <person name="Wang Z.W."/>
            <person name="Zhao X."/>
            <person name="Zhong W.Y."/>
            <person name="Ma X.K."/>
            <person name="Ma L."/>
            <person name="Huang J."/>
            <person name="Chen G.Z."/>
            <person name="Huang M.Z."/>
            <person name="Huang L."/>
            <person name="Peng D.H."/>
            <person name="Luo Y.B."/>
            <person name="Zou S.Q."/>
            <person name="Chen S.P."/>
            <person name="Lan S."/>
            <person name="Tsai W.C."/>
            <person name="Van de Peer Y."/>
            <person name="Liu Z.J."/>
        </authorList>
    </citation>
    <scope>NUCLEOTIDE SEQUENCE [LARGE SCALE GENOMIC DNA]</scope>
    <source>
        <strain evidence="3">Lor288</strain>
    </source>
</reference>
<dbReference type="Pfam" id="PF01912">
    <property type="entry name" value="eIF-6"/>
    <property type="match status" value="1"/>
</dbReference>